<dbReference type="GO" id="GO:0004134">
    <property type="term" value="F:4-alpha-glucanotransferase activity"/>
    <property type="evidence" value="ECO:0007669"/>
    <property type="project" value="UniProtKB-EC"/>
</dbReference>
<evidence type="ECO:0000256" key="5">
    <source>
        <dbReference type="ARBA" id="ARBA00022676"/>
    </source>
</evidence>
<evidence type="ECO:0000256" key="4">
    <source>
        <dbReference type="ARBA" id="ARBA00020295"/>
    </source>
</evidence>
<protein>
    <recommendedName>
        <fullName evidence="4 10">4-alpha-glucanotransferase</fullName>
        <ecNumber evidence="3 10">2.4.1.25</ecNumber>
    </recommendedName>
    <alternativeName>
        <fullName evidence="8 10">Amylomaltase</fullName>
    </alternativeName>
    <alternativeName>
        <fullName evidence="9 10">Disproportionating enzyme</fullName>
    </alternativeName>
</protein>
<name>A0ABX8VDJ4_9MYCO</name>
<sequence>MALHVERFIAGVDTRGSPTDPNNCGCETWPLGYSSSVFSDDLRQLAAAHGVATSYRNERREPVEVDADVVIRVLGLLDVDAATETSRRAELAKLADRDRAGRLPPTIAVRVDGSPKRMPGAEGLVGEDGSRIEVRDDLPGDLEPGWYRLQTRDGQDVTLVAAPAEVPKTPNTWGWMLQLYALRSARSWGIGDFGDLREFIEWTVPEHGAGAVLLNPLHAPGPTHPVQPSPYTPSSRRFSNPLALRIEDLDAYHRADPDTRAEVDALRVSATTDRIDHDLVWAAKRSALEALWRSVGRSSTLDGSPDTDALADWATYCALAERHGGRWSRWPEPLRDVTGTAVAQARRELASRVHFHAWVQQQCADQLAAVRAAGRDADMALGVLHDLPVGVDADGADAWALADVLAGGVSVGAPPDNFTPRGQDWGLPPWRPDRLAATGYSALRDMLRAILSHADGLRIDHVAGLWRLWWIPPGDTPDRGTYVHYDADVMLTVLALEAHRAGAVVVGEDLGTVEPEVTEALAANGMLGSAVSWFTRDESAPDQPLLPSKAWPERAAASLSTHDLPTAAGFLRGEHVRARADLGLLDDVPAEEANADKERAEWLTLLRSEGLLDEREPDEAAVIVAMHRFLASTPSRLKLISPYDVVGETRQPNLPGTIDEYPNWRLPLPETLEQLQADPRVAEIAAAFQR</sequence>
<evidence type="ECO:0000313" key="11">
    <source>
        <dbReference type="EMBL" id="QYL15864.1"/>
    </source>
</evidence>
<evidence type="ECO:0000256" key="8">
    <source>
        <dbReference type="ARBA" id="ARBA00031423"/>
    </source>
</evidence>
<comment type="similarity">
    <text evidence="2 10">Belongs to the disproportionating enzyme family.</text>
</comment>
<evidence type="ECO:0000256" key="7">
    <source>
        <dbReference type="ARBA" id="ARBA00023277"/>
    </source>
</evidence>
<evidence type="ECO:0000256" key="10">
    <source>
        <dbReference type="RuleBase" id="RU361207"/>
    </source>
</evidence>
<accession>A0ABX8VDJ4</accession>
<organism evidence="11 12">
    <name type="scientific">Mycolicibacterium pallens</name>
    <dbReference type="NCBI Taxonomy" id="370524"/>
    <lineage>
        <taxon>Bacteria</taxon>
        <taxon>Bacillati</taxon>
        <taxon>Actinomycetota</taxon>
        <taxon>Actinomycetes</taxon>
        <taxon>Mycobacteriales</taxon>
        <taxon>Mycobacteriaceae</taxon>
        <taxon>Mycolicibacterium</taxon>
    </lineage>
</organism>
<evidence type="ECO:0000313" key="12">
    <source>
        <dbReference type="Proteomes" id="UP000825367"/>
    </source>
</evidence>
<reference evidence="11 12" key="1">
    <citation type="submission" date="2021-07" db="EMBL/GenBank/DDBJ databases">
        <title>Whole genome sequencing of non-tuberculosis mycobacteria type-strains.</title>
        <authorList>
            <person name="Igarashi Y."/>
            <person name="Osugi A."/>
            <person name="Mitarai S."/>
        </authorList>
    </citation>
    <scope>NUCLEOTIDE SEQUENCE [LARGE SCALE GENOMIC DNA]</scope>
    <source>
        <strain evidence="11 12">JCM 16370</strain>
    </source>
</reference>
<dbReference type="NCBIfam" id="TIGR00217">
    <property type="entry name" value="malQ"/>
    <property type="match status" value="1"/>
</dbReference>
<gene>
    <name evidence="11" type="primary">malQ</name>
    <name evidence="11" type="ORF">K0O64_22775</name>
</gene>
<dbReference type="Proteomes" id="UP000825367">
    <property type="component" value="Chromosome"/>
</dbReference>
<dbReference type="Gene3D" id="3.20.20.80">
    <property type="entry name" value="Glycosidases"/>
    <property type="match status" value="1"/>
</dbReference>
<dbReference type="PANTHER" id="PTHR32438">
    <property type="entry name" value="4-ALPHA-GLUCANOTRANSFERASE DPE1, CHLOROPLASTIC/AMYLOPLASTIC"/>
    <property type="match status" value="1"/>
</dbReference>
<evidence type="ECO:0000256" key="9">
    <source>
        <dbReference type="ARBA" id="ARBA00031501"/>
    </source>
</evidence>
<keyword evidence="7 10" id="KW-0119">Carbohydrate metabolism</keyword>
<evidence type="ECO:0000256" key="6">
    <source>
        <dbReference type="ARBA" id="ARBA00022679"/>
    </source>
</evidence>
<comment type="catalytic activity">
    <reaction evidence="1 10">
        <text>Transfers a segment of a (1-&gt;4)-alpha-D-glucan to a new position in an acceptor, which may be glucose or a (1-&gt;4)-alpha-D-glucan.</text>
        <dbReference type="EC" id="2.4.1.25"/>
    </reaction>
</comment>
<dbReference type="EC" id="2.4.1.25" evidence="3 10"/>
<dbReference type="PANTHER" id="PTHR32438:SF5">
    <property type="entry name" value="4-ALPHA-GLUCANOTRANSFERASE DPE1, CHLOROPLASTIC_AMYLOPLASTIC"/>
    <property type="match status" value="1"/>
</dbReference>
<evidence type="ECO:0000256" key="2">
    <source>
        <dbReference type="ARBA" id="ARBA00005684"/>
    </source>
</evidence>
<dbReference type="InterPro" id="IPR017853">
    <property type="entry name" value="GH"/>
</dbReference>
<dbReference type="EMBL" id="CP080333">
    <property type="protein sequence ID" value="QYL15864.1"/>
    <property type="molecule type" value="Genomic_DNA"/>
</dbReference>
<keyword evidence="12" id="KW-1185">Reference proteome</keyword>
<keyword evidence="6 10" id="KW-0808">Transferase</keyword>
<evidence type="ECO:0000256" key="3">
    <source>
        <dbReference type="ARBA" id="ARBA00012560"/>
    </source>
</evidence>
<keyword evidence="5 10" id="KW-0328">Glycosyltransferase</keyword>
<dbReference type="SUPFAM" id="SSF51445">
    <property type="entry name" value="(Trans)glycosidases"/>
    <property type="match status" value="1"/>
</dbReference>
<dbReference type="Pfam" id="PF02446">
    <property type="entry name" value="Glyco_hydro_77"/>
    <property type="match status" value="1"/>
</dbReference>
<evidence type="ECO:0000256" key="1">
    <source>
        <dbReference type="ARBA" id="ARBA00000439"/>
    </source>
</evidence>
<proteinExistence type="inferred from homology"/>
<dbReference type="InterPro" id="IPR003385">
    <property type="entry name" value="Glyco_hydro_77"/>
</dbReference>